<sequence>MTREPSTARLLFDQVMWEIARDCNCTCYDCRNVLENDGKLKLSAGTKEKTRLCVSGRVGGETDRYPPRRRCRRVYAGVGH</sequence>
<dbReference type="EMBL" id="UYYB01097860">
    <property type="protein sequence ID" value="VDM76845.1"/>
    <property type="molecule type" value="Genomic_DNA"/>
</dbReference>
<protein>
    <submittedName>
        <fullName evidence="1">Uncharacterized protein</fullName>
    </submittedName>
</protein>
<evidence type="ECO:0000313" key="2">
    <source>
        <dbReference type="Proteomes" id="UP000270094"/>
    </source>
</evidence>
<gene>
    <name evidence="1" type="ORF">SVUK_LOCUS11843</name>
</gene>
<dbReference type="AlphaFoldDB" id="A0A3P7L286"/>
<reference evidence="1 2" key="1">
    <citation type="submission" date="2018-11" db="EMBL/GenBank/DDBJ databases">
        <authorList>
            <consortium name="Pathogen Informatics"/>
        </authorList>
    </citation>
    <scope>NUCLEOTIDE SEQUENCE [LARGE SCALE GENOMIC DNA]</scope>
</reference>
<keyword evidence="2" id="KW-1185">Reference proteome</keyword>
<proteinExistence type="predicted"/>
<accession>A0A3P7L286</accession>
<name>A0A3P7L286_STRVU</name>
<evidence type="ECO:0000313" key="1">
    <source>
        <dbReference type="EMBL" id="VDM76845.1"/>
    </source>
</evidence>
<dbReference type="Proteomes" id="UP000270094">
    <property type="component" value="Unassembled WGS sequence"/>
</dbReference>
<organism evidence="1 2">
    <name type="scientific">Strongylus vulgaris</name>
    <name type="common">Blood worm</name>
    <dbReference type="NCBI Taxonomy" id="40348"/>
    <lineage>
        <taxon>Eukaryota</taxon>
        <taxon>Metazoa</taxon>
        <taxon>Ecdysozoa</taxon>
        <taxon>Nematoda</taxon>
        <taxon>Chromadorea</taxon>
        <taxon>Rhabditida</taxon>
        <taxon>Rhabditina</taxon>
        <taxon>Rhabditomorpha</taxon>
        <taxon>Strongyloidea</taxon>
        <taxon>Strongylidae</taxon>
        <taxon>Strongylus</taxon>
    </lineage>
</organism>